<proteinExistence type="predicted"/>
<organism evidence="1 2">
    <name type="scientific">Lysobacter capsici AZ78</name>
    <dbReference type="NCBI Taxonomy" id="1444315"/>
    <lineage>
        <taxon>Bacteria</taxon>
        <taxon>Pseudomonadati</taxon>
        <taxon>Pseudomonadota</taxon>
        <taxon>Gammaproteobacteria</taxon>
        <taxon>Lysobacterales</taxon>
        <taxon>Lysobacteraceae</taxon>
        <taxon>Lysobacter</taxon>
    </lineage>
</organism>
<reference evidence="1 2" key="1">
    <citation type="journal article" date="2014" name="Genome Announc.">
        <title>Draft Genome Sequence of Lysobacter capsici AZ78, a Bacterium Antagonistic to Plant-Pathogenic Oomycetes.</title>
        <authorList>
            <person name="Puopolo G."/>
            <person name="Sonego P."/>
            <person name="Engelen K."/>
            <person name="Pertot I."/>
        </authorList>
    </citation>
    <scope>NUCLEOTIDE SEQUENCE [LARGE SCALE GENOMIC DNA]</scope>
    <source>
        <strain evidence="1 2">AZ78</strain>
    </source>
</reference>
<keyword evidence="2" id="KW-1185">Reference proteome</keyword>
<dbReference type="EMBL" id="JAJA02000001">
    <property type="protein sequence ID" value="KWS05700.1"/>
    <property type="molecule type" value="Genomic_DNA"/>
</dbReference>
<dbReference type="Proteomes" id="UP000023435">
    <property type="component" value="Unassembled WGS sequence"/>
</dbReference>
<dbReference type="AlphaFoldDB" id="A0A108UAS9"/>
<name>A0A108UAS9_9GAMM</name>
<evidence type="ECO:0000313" key="2">
    <source>
        <dbReference type="Proteomes" id="UP000023435"/>
    </source>
</evidence>
<gene>
    <name evidence="1" type="ORF">AZ78_3252</name>
</gene>
<comment type="caution">
    <text evidence="1">The sequence shown here is derived from an EMBL/GenBank/DDBJ whole genome shotgun (WGS) entry which is preliminary data.</text>
</comment>
<protein>
    <submittedName>
        <fullName evidence="1">Uncharacterized protein</fullName>
    </submittedName>
</protein>
<accession>A0A108UAS9</accession>
<sequence>MAVPLAIATCSSNSPQHPNVAETAAPIERSADAAAEAAAFAGVLPSVTGCATGARCLRVTQQGKPSAQGTFMAQCRGRFADFIVPRATLPSGYAGPWFMPAQLENAATGVPTTTRPWTAASVDPRQQAKRLAYALTLRNYAFASAPVRALTPTLTNDADYFDNAGRAIVPALRSQAWYPAPRMFYGNTSAPGTREAAYGMTRERRVPAGELAGNLNGFANYAVAYYDARGGRVFQQLWNTSVAGVDTPRRDRMQFTQGSFVYKLLFSAAKPSDFPSGQDPLSGSLEVDVMPNSSGAAAGTALPVRLLQIDIAVKDARAGVTGWYFLTYVYDKSLPGTSPWRKMAPLGLTWGNDPDGTTVTHSWINPAAPAYARAHVTFKHPEPRLNGPVDNPDSACMSCHTTAQSPSVADMLPEGSCNTLRAKWYRNLPGSEAFGQFDPALPACETAPPSIDITAADYSLQMASTVSRALTGARTFNPCTWDEANPPPLSALADLRPNARVFEATR</sequence>
<evidence type="ECO:0000313" key="1">
    <source>
        <dbReference type="EMBL" id="KWS05700.1"/>
    </source>
</evidence>